<evidence type="ECO:0000256" key="1">
    <source>
        <dbReference type="SAM" id="MobiDB-lite"/>
    </source>
</evidence>
<gene>
    <name evidence="2" type="ORF">EZS28_031617</name>
</gene>
<protein>
    <submittedName>
        <fullName evidence="2">Uncharacterized protein</fullName>
    </submittedName>
</protein>
<sequence>QLANGSSLPLKLKRGGSSGGMMSNDEYQLFIDNYNVLVYKDYNQIVDGMASDFTLKIKPNGLLTLKNCKQSIVTTEQDITDIKYDIDTINLELSRQTHFRGYQLLNSDITNLPNSANGDFSVSAESGTEPKEKFDETIRGRGIGVEHLNTATEIDQKKGDKYHQLQTENESLKREKESMTRQMQDKLNVLESILQDEKEEHLKNKTKLRQTEESLKDEREKRIRQGNQIMILEDEMNNVKEKLEQTTKDKENEEIRRREAVEKQQLDNEEKEKAIQSLLSVEKNLKEVELKNVELEEKMNSSKEEGRFEMETKLIETNEKLNRIENILKRVQREKEQIEEQAKLDRNNFEVKLQEQQEKSIESMQNMEEQNTQIQTELGISRAKCISIEKQFESEKKTRRATKKKA</sequence>
<dbReference type="Proteomes" id="UP000324800">
    <property type="component" value="Unassembled WGS sequence"/>
</dbReference>
<reference evidence="2 3" key="1">
    <citation type="submission" date="2019-03" db="EMBL/GenBank/DDBJ databases">
        <title>Single cell metagenomics reveals metabolic interactions within the superorganism composed of flagellate Streblomastix strix and complex community of Bacteroidetes bacteria on its surface.</title>
        <authorList>
            <person name="Treitli S.C."/>
            <person name="Kolisko M."/>
            <person name="Husnik F."/>
            <person name="Keeling P."/>
            <person name="Hampl V."/>
        </authorList>
    </citation>
    <scope>NUCLEOTIDE SEQUENCE [LARGE SCALE GENOMIC DNA]</scope>
    <source>
        <strain evidence="2">ST1C</strain>
    </source>
</reference>
<accession>A0A5J4UQ88</accession>
<evidence type="ECO:0000313" key="2">
    <source>
        <dbReference type="EMBL" id="KAA6372856.1"/>
    </source>
</evidence>
<feature type="region of interest" description="Disordered" evidence="1">
    <location>
        <begin position="244"/>
        <end position="268"/>
    </location>
</feature>
<name>A0A5J4UQ88_9EUKA</name>
<proteinExistence type="predicted"/>
<dbReference type="AlphaFoldDB" id="A0A5J4UQ88"/>
<organism evidence="2 3">
    <name type="scientific">Streblomastix strix</name>
    <dbReference type="NCBI Taxonomy" id="222440"/>
    <lineage>
        <taxon>Eukaryota</taxon>
        <taxon>Metamonada</taxon>
        <taxon>Preaxostyla</taxon>
        <taxon>Oxymonadida</taxon>
        <taxon>Streblomastigidae</taxon>
        <taxon>Streblomastix</taxon>
    </lineage>
</organism>
<feature type="non-terminal residue" evidence="2">
    <location>
        <position position="1"/>
    </location>
</feature>
<evidence type="ECO:0000313" key="3">
    <source>
        <dbReference type="Proteomes" id="UP000324800"/>
    </source>
</evidence>
<comment type="caution">
    <text evidence="2">The sequence shown here is derived from an EMBL/GenBank/DDBJ whole genome shotgun (WGS) entry which is preliminary data.</text>
</comment>
<dbReference type="EMBL" id="SNRW01013229">
    <property type="protein sequence ID" value="KAA6372856.1"/>
    <property type="molecule type" value="Genomic_DNA"/>
</dbReference>